<dbReference type="InterPro" id="IPR036188">
    <property type="entry name" value="FAD/NAD-bd_sf"/>
</dbReference>
<dbReference type="Gene3D" id="3.30.9.10">
    <property type="entry name" value="D-Amino Acid Oxidase, subunit A, domain 2"/>
    <property type="match status" value="1"/>
</dbReference>
<dbReference type="EMBL" id="CP109441">
    <property type="protein sequence ID" value="WUV49356.1"/>
    <property type="molecule type" value="Genomic_DNA"/>
</dbReference>
<dbReference type="Proteomes" id="UP001432062">
    <property type="component" value="Chromosome"/>
</dbReference>
<dbReference type="PANTHER" id="PTHR46865:SF2">
    <property type="entry name" value="MONOOXYGENASE"/>
    <property type="match status" value="1"/>
</dbReference>
<evidence type="ECO:0000313" key="3">
    <source>
        <dbReference type="Proteomes" id="UP001432062"/>
    </source>
</evidence>
<keyword evidence="2" id="KW-0503">Monooxygenase</keyword>
<dbReference type="RefSeq" id="WP_329413872.1">
    <property type="nucleotide sequence ID" value="NZ_CP109441.1"/>
</dbReference>
<gene>
    <name evidence="2" type="ORF">OG563_14805</name>
</gene>
<evidence type="ECO:0000259" key="1">
    <source>
        <dbReference type="Pfam" id="PF01494"/>
    </source>
</evidence>
<evidence type="ECO:0000313" key="2">
    <source>
        <dbReference type="EMBL" id="WUV49356.1"/>
    </source>
</evidence>
<name>A0ABZ1Z5M6_9NOCA</name>
<dbReference type="Pfam" id="PF01494">
    <property type="entry name" value="FAD_binding_3"/>
    <property type="match status" value="1"/>
</dbReference>
<reference evidence="2" key="1">
    <citation type="submission" date="2022-10" db="EMBL/GenBank/DDBJ databases">
        <title>The complete genomes of actinobacterial strains from the NBC collection.</title>
        <authorList>
            <person name="Joergensen T.S."/>
            <person name="Alvarez Arevalo M."/>
            <person name="Sterndorff E.B."/>
            <person name="Faurdal D."/>
            <person name="Vuksanovic O."/>
            <person name="Mourched A.-S."/>
            <person name="Charusanti P."/>
            <person name="Shaw S."/>
            <person name="Blin K."/>
            <person name="Weber T."/>
        </authorList>
    </citation>
    <scope>NUCLEOTIDE SEQUENCE</scope>
    <source>
        <strain evidence="2">NBC_01482</strain>
    </source>
</reference>
<dbReference type="PRINTS" id="PR00420">
    <property type="entry name" value="RNGMNOXGNASE"/>
</dbReference>
<keyword evidence="2" id="KW-0560">Oxidoreductase</keyword>
<proteinExistence type="predicted"/>
<dbReference type="PANTHER" id="PTHR46865">
    <property type="entry name" value="OXIDOREDUCTASE-RELATED"/>
    <property type="match status" value="1"/>
</dbReference>
<accession>A0ABZ1Z5M6</accession>
<dbReference type="InterPro" id="IPR051704">
    <property type="entry name" value="FAD_aromatic-hydroxylase"/>
</dbReference>
<sequence>MNKTVLISGAGVGGSTLAYWLAERGFQVTVVERTTGQRSSGNPVDVKGPAIDVVERMGIMPRLRAANSAVSHMNFVNASGRRVARVDLKAFQGSAGEREVEVPRADLAAILLDASRDKAEFLWGDTITGLTQHAEGVDVTFEHAQPRRFDFVIGADGLHSVVRRLTFGDESEFVRHMGIYIATIRLDEPFGSDREVLIYNTPGRALSVHPTKGRALAAFMFRHKGVPGFDHRDTELHKRLVIEAFTDQGWRVPELLDRVRDTDDLFFDSVSKGELPRWSDGRIALLGDAASCVSLFGDGSTLAIAGAYTLAEELAATPEDHQASFQRYETRHRVLVDPKLNGVATAASMLIPATKAGIALRNTATRVLPAVTAIRNRARHAA</sequence>
<feature type="domain" description="FAD-binding" evidence="1">
    <location>
        <begin position="4"/>
        <end position="319"/>
    </location>
</feature>
<protein>
    <submittedName>
        <fullName evidence="2">FAD-dependent monooxygenase</fullName>
    </submittedName>
</protein>
<keyword evidence="3" id="KW-1185">Reference proteome</keyword>
<dbReference type="Gene3D" id="3.50.50.60">
    <property type="entry name" value="FAD/NAD(P)-binding domain"/>
    <property type="match status" value="1"/>
</dbReference>
<dbReference type="InterPro" id="IPR002938">
    <property type="entry name" value="FAD-bd"/>
</dbReference>
<dbReference type="SUPFAM" id="SSF51905">
    <property type="entry name" value="FAD/NAD(P)-binding domain"/>
    <property type="match status" value="1"/>
</dbReference>
<dbReference type="GO" id="GO:0004497">
    <property type="term" value="F:monooxygenase activity"/>
    <property type="evidence" value="ECO:0007669"/>
    <property type="project" value="UniProtKB-KW"/>
</dbReference>
<organism evidence="2 3">
    <name type="scientific">Nocardia vinacea</name>
    <dbReference type="NCBI Taxonomy" id="96468"/>
    <lineage>
        <taxon>Bacteria</taxon>
        <taxon>Bacillati</taxon>
        <taxon>Actinomycetota</taxon>
        <taxon>Actinomycetes</taxon>
        <taxon>Mycobacteriales</taxon>
        <taxon>Nocardiaceae</taxon>
        <taxon>Nocardia</taxon>
    </lineage>
</organism>